<protein>
    <submittedName>
        <fullName evidence="14">Endoribonuclease</fullName>
    </submittedName>
</protein>
<keyword evidence="5 11" id="KW-0479">Metal-binding</keyword>
<dbReference type="PANTHER" id="PTHR12439:SF11">
    <property type="entry name" value="URIDYLATE-SPECIFIC ENDORIBONUCLEASE"/>
    <property type="match status" value="1"/>
</dbReference>
<dbReference type="GO" id="GO:0046872">
    <property type="term" value="F:metal ion binding"/>
    <property type="evidence" value="ECO:0007669"/>
    <property type="project" value="UniProtKB-UniRule"/>
</dbReference>
<dbReference type="InterPro" id="IPR037227">
    <property type="entry name" value="EndoU-like"/>
</dbReference>
<dbReference type="SUPFAM" id="SSF142877">
    <property type="entry name" value="EndoU-like"/>
    <property type="match status" value="1"/>
</dbReference>
<keyword evidence="9 11" id="KW-0464">Manganese</keyword>
<keyword evidence="13" id="KW-1185">Reference proteome</keyword>
<evidence type="ECO:0000256" key="6">
    <source>
        <dbReference type="ARBA" id="ARBA00022759"/>
    </source>
</evidence>
<dbReference type="PANTHER" id="PTHR12439">
    <property type="entry name" value="PLACENTAL PROTEIN 11-RELATED"/>
    <property type="match status" value="1"/>
</dbReference>
<dbReference type="GO" id="GO:0016829">
    <property type="term" value="F:lyase activity"/>
    <property type="evidence" value="ECO:0007669"/>
    <property type="project" value="UniProtKB-KW"/>
</dbReference>
<keyword evidence="4 11" id="KW-0540">Nuclease</keyword>
<evidence type="ECO:0000256" key="1">
    <source>
        <dbReference type="ARBA" id="ARBA00001936"/>
    </source>
</evidence>
<comment type="similarity">
    <text evidence="2 11">Belongs to the ENDOU family.</text>
</comment>
<reference evidence="14" key="1">
    <citation type="submission" date="2022-11" db="UniProtKB">
        <authorList>
            <consortium name="WormBaseParasite"/>
        </authorList>
    </citation>
    <scope>IDENTIFICATION</scope>
</reference>
<dbReference type="PROSITE" id="PS51959">
    <property type="entry name" value="ENDOU"/>
    <property type="match status" value="1"/>
</dbReference>
<accession>A0A914MU23</accession>
<dbReference type="GO" id="GO:0004521">
    <property type="term" value="F:RNA endonuclease activity"/>
    <property type="evidence" value="ECO:0007669"/>
    <property type="project" value="UniProtKB-UniRule"/>
</dbReference>
<dbReference type="InterPro" id="IPR039787">
    <property type="entry name" value="ENDOU"/>
</dbReference>
<evidence type="ECO:0000256" key="3">
    <source>
        <dbReference type="ARBA" id="ARBA00011245"/>
    </source>
</evidence>
<dbReference type="AlphaFoldDB" id="A0A914MU23"/>
<evidence type="ECO:0000259" key="12">
    <source>
        <dbReference type="PROSITE" id="PS51959"/>
    </source>
</evidence>
<dbReference type="Pfam" id="PF09412">
    <property type="entry name" value="XendoU"/>
    <property type="match status" value="1"/>
</dbReference>
<dbReference type="Proteomes" id="UP000887563">
    <property type="component" value="Unplaced"/>
</dbReference>
<keyword evidence="10" id="KW-0456">Lyase</keyword>
<dbReference type="CDD" id="cd21159">
    <property type="entry name" value="XendoU"/>
    <property type="match status" value="1"/>
</dbReference>
<dbReference type="GO" id="GO:0003723">
    <property type="term" value="F:RNA binding"/>
    <property type="evidence" value="ECO:0007669"/>
    <property type="project" value="UniProtKB-UniRule"/>
</dbReference>
<dbReference type="InterPro" id="IPR018998">
    <property type="entry name" value="EndoU_C"/>
</dbReference>
<evidence type="ECO:0000256" key="10">
    <source>
        <dbReference type="ARBA" id="ARBA00023239"/>
    </source>
</evidence>
<evidence type="ECO:0000256" key="8">
    <source>
        <dbReference type="ARBA" id="ARBA00022884"/>
    </source>
</evidence>
<comment type="cofactor">
    <cofactor evidence="1 11">
        <name>Mn(2+)</name>
        <dbReference type="ChEBI" id="CHEBI:29035"/>
    </cofactor>
</comment>
<evidence type="ECO:0000256" key="2">
    <source>
        <dbReference type="ARBA" id="ARBA00010168"/>
    </source>
</evidence>
<keyword evidence="6 11" id="KW-0255">Endonuclease</keyword>
<feature type="domain" description="EndoU" evidence="12">
    <location>
        <begin position="55"/>
        <end position="329"/>
    </location>
</feature>
<evidence type="ECO:0000256" key="5">
    <source>
        <dbReference type="ARBA" id="ARBA00022723"/>
    </source>
</evidence>
<organism evidence="13 14">
    <name type="scientific">Meloidogyne incognita</name>
    <name type="common">Southern root-knot nematode worm</name>
    <name type="synonym">Oxyuris incognita</name>
    <dbReference type="NCBI Taxonomy" id="6306"/>
    <lineage>
        <taxon>Eukaryota</taxon>
        <taxon>Metazoa</taxon>
        <taxon>Ecdysozoa</taxon>
        <taxon>Nematoda</taxon>
        <taxon>Chromadorea</taxon>
        <taxon>Rhabditida</taxon>
        <taxon>Tylenchina</taxon>
        <taxon>Tylenchomorpha</taxon>
        <taxon>Tylenchoidea</taxon>
        <taxon>Meloidogynidae</taxon>
        <taxon>Meloidogyninae</taxon>
        <taxon>Meloidogyne</taxon>
        <taxon>Meloidogyne incognita group</taxon>
    </lineage>
</organism>
<evidence type="ECO:0000256" key="9">
    <source>
        <dbReference type="ARBA" id="ARBA00023211"/>
    </source>
</evidence>
<dbReference type="GO" id="GO:0016787">
    <property type="term" value="F:hydrolase activity"/>
    <property type="evidence" value="ECO:0007669"/>
    <property type="project" value="UniProtKB-KW"/>
</dbReference>
<evidence type="ECO:0000256" key="11">
    <source>
        <dbReference type="RuleBase" id="RU367085"/>
    </source>
</evidence>
<comment type="subunit">
    <text evidence="3 11">Monomer.</text>
</comment>
<keyword evidence="8 11" id="KW-0694">RNA-binding</keyword>
<sequence length="342" mass="39981">MLLYIHLIFYFSSNNFCLFSSFRRILIKIFLIINIFKISSSTSSLNNFENQKILFSLEISDLEIKQFISQLYKESLKLDVSVNFQGHTNNVDRIDRAKETLFRDVNLTKVSLLSESVPKLLKLYDNYEPFTGRPEIETIEEKNEIKDFLDVILKSKPMDMLYTFLKSKDHPIAKNQSVFRHSLEQLWFGQYSRSLGQPDSSGFEHVFIGEFKQGIVSGLHNWIRFLYLEKNKNNFHFDYKGYLIKRGNIFGVVKFSWEDLMKPAGSFLIGTTPEFEFALYTFCFLSRRLNGKGKNCNLELNGCQITLISYELVQRGRLFIGSMYPSAGLMTNECRRSRDLFN</sequence>
<evidence type="ECO:0000313" key="14">
    <source>
        <dbReference type="WBParaSite" id="Minc3s02704g31265"/>
    </source>
</evidence>
<dbReference type="WBParaSite" id="Minc3s02704g31265">
    <property type="protein sequence ID" value="Minc3s02704g31265"/>
    <property type="gene ID" value="Minc3s02704g31265"/>
</dbReference>
<evidence type="ECO:0000256" key="4">
    <source>
        <dbReference type="ARBA" id="ARBA00022722"/>
    </source>
</evidence>
<evidence type="ECO:0000256" key="7">
    <source>
        <dbReference type="ARBA" id="ARBA00022801"/>
    </source>
</evidence>
<proteinExistence type="inferred from homology"/>
<name>A0A914MU23_MELIC</name>
<evidence type="ECO:0000313" key="13">
    <source>
        <dbReference type="Proteomes" id="UP000887563"/>
    </source>
</evidence>
<keyword evidence="7 11" id="KW-0378">Hydrolase</keyword>